<evidence type="ECO:0008006" key="3">
    <source>
        <dbReference type="Google" id="ProtNLM"/>
    </source>
</evidence>
<dbReference type="SFLD" id="SFLDS00029">
    <property type="entry name" value="Radical_SAM"/>
    <property type="match status" value="1"/>
</dbReference>
<reference evidence="1 2" key="1">
    <citation type="submission" date="2019-02" db="EMBL/GenBank/DDBJ databases">
        <title>Deep-cultivation of Planctomycetes and their phenomic and genomic characterization uncovers novel biology.</title>
        <authorList>
            <person name="Wiegand S."/>
            <person name="Jogler M."/>
            <person name="Boedeker C."/>
            <person name="Pinto D."/>
            <person name="Vollmers J."/>
            <person name="Rivas-Marin E."/>
            <person name="Kohn T."/>
            <person name="Peeters S.H."/>
            <person name="Heuer A."/>
            <person name="Rast P."/>
            <person name="Oberbeckmann S."/>
            <person name="Bunk B."/>
            <person name="Jeske O."/>
            <person name="Meyerdierks A."/>
            <person name="Storesund J.E."/>
            <person name="Kallscheuer N."/>
            <person name="Luecker S."/>
            <person name="Lage O.M."/>
            <person name="Pohl T."/>
            <person name="Merkel B.J."/>
            <person name="Hornburger P."/>
            <person name="Mueller R.-W."/>
            <person name="Bruemmer F."/>
            <person name="Labrenz M."/>
            <person name="Spormann A.M."/>
            <person name="Op Den Camp H."/>
            <person name="Overmann J."/>
            <person name="Amann R."/>
            <person name="Jetten M.S.M."/>
            <person name="Mascher T."/>
            <person name="Medema M.H."/>
            <person name="Devos D.P."/>
            <person name="Kaster A.-K."/>
            <person name="Ovreas L."/>
            <person name="Rohde M."/>
            <person name="Galperin M.Y."/>
            <person name="Jogler C."/>
        </authorList>
    </citation>
    <scope>NUCLEOTIDE SEQUENCE [LARGE SCALE GENOMIC DNA]</scope>
    <source>
        <strain evidence="1 2">Poly41</strain>
    </source>
</reference>
<evidence type="ECO:0000313" key="2">
    <source>
        <dbReference type="Proteomes" id="UP000319143"/>
    </source>
</evidence>
<name>A0A5C6DEH5_9BACT</name>
<comment type="caution">
    <text evidence="1">The sequence shown here is derived from an EMBL/GenBank/DDBJ whole genome shotgun (WGS) entry which is preliminary data.</text>
</comment>
<accession>A0A5C6DEH5</accession>
<dbReference type="EMBL" id="SJPV01000010">
    <property type="protein sequence ID" value="TWU33329.1"/>
    <property type="molecule type" value="Genomic_DNA"/>
</dbReference>
<protein>
    <recommendedName>
        <fullName evidence="3">Elp3/MiaA/NifB-like radical SAM core domain-containing protein</fullName>
    </recommendedName>
</protein>
<keyword evidence="2" id="KW-1185">Reference proteome</keyword>
<organism evidence="1 2">
    <name type="scientific">Novipirellula artificiosorum</name>
    <dbReference type="NCBI Taxonomy" id="2528016"/>
    <lineage>
        <taxon>Bacteria</taxon>
        <taxon>Pseudomonadati</taxon>
        <taxon>Planctomycetota</taxon>
        <taxon>Planctomycetia</taxon>
        <taxon>Pirellulales</taxon>
        <taxon>Pirellulaceae</taxon>
        <taxon>Novipirellula</taxon>
    </lineage>
</organism>
<dbReference type="PIRSF" id="PIRSF004954">
    <property type="entry name" value="Radical_SAM"/>
    <property type="match status" value="1"/>
</dbReference>
<dbReference type="SUPFAM" id="SSF102114">
    <property type="entry name" value="Radical SAM enzymes"/>
    <property type="match status" value="1"/>
</dbReference>
<dbReference type="GO" id="GO:0051536">
    <property type="term" value="F:iron-sulfur cluster binding"/>
    <property type="evidence" value="ECO:0007669"/>
    <property type="project" value="InterPro"/>
</dbReference>
<proteinExistence type="predicted"/>
<dbReference type="RefSeq" id="WP_231615885.1">
    <property type="nucleotide sequence ID" value="NZ_SJPV01000010.1"/>
</dbReference>
<dbReference type="Proteomes" id="UP000319143">
    <property type="component" value="Unassembled WGS sequence"/>
</dbReference>
<dbReference type="InterPro" id="IPR007197">
    <property type="entry name" value="rSAM"/>
</dbReference>
<sequence>MRKPLPRFTDREVLAARGSGPPLAGPALAGHRIAERDQLDPRKPFAMLVEPECDARRKVVDVATIFLTNRECPLRCAMCDLWKHTLTRRVAVGDIPRQIRFALDQLPDASEIKLYNSGNFFDRQAIPPDDYASIADLVRRFDTVVIENHPRLCGQVCSDFRDLIAPAQLEIAIGLETCYEDMLATLNKGMTLSDFDHAVERLHCERIRTRVFLLQSLPFLTESESVEWTLRSMDYAFDRGVDCCSVIPTRSENSLIQALARTGDFVQPSGESIERVASAGIEKDAGRVFVDLWQTERFFPCDVCREKRMARLQQMNLTQQVVPPIECGECGK</sequence>
<dbReference type="InterPro" id="IPR005909">
    <property type="entry name" value="RaSEA"/>
</dbReference>
<dbReference type="AlphaFoldDB" id="A0A5C6DEH5"/>
<dbReference type="GO" id="GO:0003824">
    <property type="term" value="F:catalytic activity"/>
    <property type="evidence" value="ECO:0007669"/>
    <property type="project" value="InterPro"/>
</dbReference>
<gene>
    <name evidence="1" type="ORF">Poly41_50830</name>
</gene>
<evidence type="ECO:0000313" key="1">
    <source>
        <dbReference type="EMBL" id="TWU33329.1"/>
    </source>
</evidence>
<dbReference type="InterPro" id="IPR058240">
    <property type="entry name" value="rSAM_sf"/>
</dbReference>